<gene>
    <name evidence="2" type="ORF">NBG84_06585</name>
</gene>
<dbReference type="EMBL" id="JAMQAW010000006">
    <property type="protein sequence ID" value="MCM2387985.1"/>
    <property type="molecule type" value="Genomic_DNA"/>
</dbReference>
<organism evidence="2 3">
    <name type="scientific">Streptomyces albipurpureus</name>
    <dbReference type="NCBI Taxonomy" id="2897419"/>
    <lineage>
        <taxon>Bacteria</taxon>
        <taxon>Bacillati</taxon>
        <taxon>Actinomycetota</taxon>
        <taxon>Actinomycetes</taxon>
        <taxon>Kitasatosporales</taxon>
        <taxon>Streptomycetaceae</taxon>
        <taxon>Streptomyces</taxon>
    </lineage>
</organism>
<keyword evidence="3" id="KW-1185">Reference proteome</keyword>
<evidence type="ECO:0000256" key="1">
    <source>
        <dbReference type="SAM" id="MobiDB-lite"/>
    </source>
</evidence>
<name>A0ABT0UK59_9ACTN</name>
<proteinExistence type="predicted"/>
<keyword evidence="2" id="KW-0456">Lyase</keyword>
<dbReference type="Proteomes" id="UP001431429">
    <property type="component" value="Unassembled WGS sequence"/>
</dbReference>
<protein>
    <submittedName>
        <fullName evidence="2">PBS lyase</fullName>
    </submittedName>
</protein>
<dbReference type="InterPro" id="IPR011989">
    <property type="entry name" value="ARM-like"/>
</dbReference>
<reference evidence="2" key="1">
    <citation type="submission" date="2022-06" db="EMBL/GenBank/DDBJ databases">
        <title>Genome public.</title>
        <authorList>
            <person name="Sun Q."/>
        </authorList>
    </citation>
    <scope>NUCLEOTIDE SEQUENCE</scope>
    <source>
        <strain evidence="2">CWNU-1</strain>
    </source>
</reference>
<dbReference type="SUPFAM" id="SSF48371">
    <property type="entry name" value="ARM repeat"/>
    <property type="match status" value="1"/>
</dbReference>
<dbReference type="RefSeq" id="WP_250918329.1">
    <property type="nucleotide sequence ID" value="NZ_JAMQAW010000006.1"/>
</dbReference>
<dbReference type="InterPro" id="IPR016024">
    <property type="entry name" value="ARM-type_fold"/>
</dbReference>
<feature type="region of interest" description="Disordered" evidence="1">
    <location>
        <begin position="276"/>
        <end position="314"/>
    </location>
</feature>
<evidence type="ECO:0000313" key="3">
    <source>
        <dbReference type="Proteomes" id="UP001431429"/>
    </source>
</evidence>
<comment type="caution">
    <text evidence="2">The sequence shown here is derived from an EMBL/GenBank/DDBJ whole genome shotgun (WGS) entry which is preliminary data.</text>
</comment>
<sequence>MFGGIDEVDWAALEHAYGPADDVPDLLHGLASDDPDEREAALDGMYGAVHHQGDVYDSTLACIPFLLELVSDPAVQDRGGIVELLTSIGGIDLDGDDELDPNDAEFEYAANYAMASSAVTASADAFLTLIDSSDRGVRLTAPLALATLHSEPELVLGLLRERLKIEQDPEVRFACVEAAGRVALRHAWLASEVVEWLIELAGLPEWARDALPPPDDARHALAPPAASDRVPAPPRAYDAGLRLSALAQLARCAPQALPADVVAGVSGMLRELRADPVGSTATDGPLSPPAPRAAPPTRVGQLAERGGSDAGRHAPWTGDLLRTLHSGLGDRVADRTALLADQLCSPDWGQRIDAVRMSCGLLRTWRGEYDELVALIGEQLADQEPRLANAAAIALGELFSLAAPASDALAEFVTADPRRWVQEWATGPRMLGHALTAWARTGDPRAVPVLARLLELPETPQDFGQALDHLGEAGAALTPALRERLAGLQLDHRLFDLAGPVLSSVTALRATETLPEVLRVLRGAPEYRREWVIELVLRALTAFGPAARESIPDLRVLLVRAVGSPAMSGAFEAKAAGALWAVEGDASVVLPTLRAVLTARDSGARRSAASVLGAMGRAAEEAATELGVLLRAPDPWTRVDAALALWRVTDDPERAWPMLRGVWESMPFARVPIAERLAEPIGGAPVAAGALGAQEVLRSELSRIRRHNAIDGGYGSHDIVRDEKLLALCRQALNRERPTT</sequence>
<dbReference type="GO" id="GO:0016829">
    <property type="term" value="F:lyase activity"/>
    <property type="evidence" value="ECO:0007669"/>
    <property type="project" value="UniProtKB-KW"/>
</dbReference>
<evidence type="ECO:0000313" key="2">
    <source>
        <dbReference type="EMBL" id="MCM2387985.1"/>
    </source>
</evidence>
<dbReference type="Gene3D" id="1.25.10.10">
    <property type="entry name" value="Leucine-rich Repeat Variant"/>
    <property type="match status" value="3"/>
</dbReference>
<feature type="region of interest" description="Disordered" evidence="1">
    <location>
        <begin position="214"/>
        <end position="233"/>
    </location>
</feature>
<accession>A0ABT0UK59</accession>